<evidence type="ECO:0000256" key="1">
    <source>
        <dbReference type="SAM" id="MobiDB-lite"/>
    </source>
</evidence>
<feature type="compositionally biased region" description="Gly residues" evidence="1">
    <location>
        <begin position="18"/>
        <end position="27"/>
    </location>
</feature>
<name>A0A5P1EYX6_ASPOF</name>
<keyword evidence="3" id="KW-1185">Reference proteome</keyword>
<evidence type="ECO:0000313" key="3">
    <source>
        <dbReference type="Proteomes" id="UP000243459"/>
    </source>
</evidence>
<feature type="region of interest" description="Disordered" evidence="1">
    <location>
        <begin position="1"/>
        <end position="84"/>
    </location>
</feature>
<sequence>METGPRYPSSVAGARGPEVGGGSGGRKLGGRERRIGRWNERPGKETVVSAQVHQRRPKETDLTAIWRGGEEEKEKRKQRRRRRH</sequence>
<organism evidence="2 3">
    <name type="scientific">Asparagus officinalis</name>
    <name type="common">Garden asparagus</name>
    <dbReference type="NCBI Taxonomy" id="4686"/>
    <lineage>
        <taxon>Eukaryota</taxon>
        <taxon>Viridiplantae</taxon>
        <taxon>Streptophyta</taxon>
        <taxon>Embryophyta</taxon>
        <taxon>Tracheophyta</taxon>
        <taxon>Spermatophyta</taxon>
        <taxon>Magnoliopsida</taxon>
        <taxon>Liliopsida</taxon>
        <taxon>Asparagales</taxon>
        <taxon>Asparagaceae</taxon>
        <taxon>Asparagoideae</taxon>
        <taxon>Asparagus</taxon>
    </lineage>
</organism>
<protein>
    <submittedName>
        <fullName evidence="2">Uncharacterized protein</fullName>
    </submittedName>
</protein>
<dbReference type="AlphaFoldDB" id="A0A5P1EYX6"/>
<proteinExistence type="predicted"/>
<dbReference type="EMBL" id="CM007384">
    <property type="protein sequence ID" value="ONK70663.1"/>
    <property type="molecule type" value="Genomic_DNA"/>
</dbReference>
<dbReference type="Gramene" id="ONK70663">
    <property type="protein sequence ID" value="ONK70663"/>
    <property type="gene ID" value="A4U43_C04F220"/>
</dbReference>
<dbReference type="Proteomes" id="UP000243459">
    <property type="component" value="Chromosome 4"/>
</dbReference>
<accession>A0A5P1EYX6</accession>
<feature type="compositionally biased region" description="Basic and acidic residues" evidence="1">
    <location>
        <begin position="29"/>
        <end position="44"/>
    </location>
</feature>
<evidence type="ECO:0000313" key="2">
    <source>
        <dbReference type="EMBL" id="ONK70663.1"/>
    </source>
</evidence>
<gene>
    <name evidence="2" type="ORF">A4U43_C04F220</name>
</gene>
<reference evidence="3" key="1">
    <citation type="journal article" date="2017" name="Nat. Commun.">
        <title>The asparagus genome sheds light on the origin and evolution of a young Y chromosome.</title>
        <authorList>
            <person name="Harkess A."/>
            <person name="Zhou J."/>
            <person name="Xu C."/>
            <person name="Bowers J.E."/>
            <person name="Van der Hulst R."/>
            <person name="Ayyampalayam S."/>
            <person name="Mercati F."/>
            <person name="Riccardi P."/>
            <person name="McKain M.R."/>
            <person name="Kakrana A."/>
            <person name="Tang H."/>
            <person name="Ray J."/>
            <person name="Groenendijk J."/>
            <person name="Arikit S."/>
            <person name="Mathioni S.M."/>
            <person name="Nakano M."/>
            <person name="Shan H."/>
            <person name="Telgmann-Rauber A."/>
            <person name="Kanno A."/>
            <person name="Yue Z."/>
            <person name="Chen H."/>
            <person name="Li W."/>
            <person name="Chen Y."/>
            <person name="Xu X."/>
            <person name="Zhang Y."/>
            <person name="Luo S."/>
            <person name="Chen H."/>
            <person name="Gao J."/>
            <person name="Mao Z."/>
            <person name="Pires J.C."/>
            <person name="Luo M."/>
            <person name="Kudrna D."/>
            <person name="Wing R.A."/>
            <person name="Meyers B.C."/>
            <person name="Yi K."/>
            <person name="Kong H."/>
            <person name="Lavrijsen P."/>
            <person name="Sunseri F."/>
            <person name="Falavigna A."/>
            <person name="Ye Y."/>
            <person name="Leebens-Mack J.H."/>
            <person name="Chen G."/>
        </authorList>
    </citation>
    <scope>NUCLEOTIDE SEQUENCE [LARGE SCALE GENOMIC DNA]</scope>
    <source>
        <strain evidence="3">cv. DH0086</strain>
    </source>
</reference>